<proteinExistence type="predicted"/>
<feature type="chain" id="PRO_5011445027" evidence="1">
    <location>
        <begin position="22"/>
        <end position="139"/>
    </location>
</feature>
<name>A0A1H4BXP7_9BACT</name>
<gene>
    <name evidence="2" type="ORF">SAMN05660909_02308</name>
</gene>
<dbReference type="Proteomes" id="UP000199656">
    <property type="component" value="Unassembled WGS sequence"/>
</dbReference>
<dbReference type="OrthoDB" id="672896at2"/>
<dbReference type="RefSeq" id="WP_089761720.1">
    <property type="nucleotide sequence ID" value="NZ_BKAT01000034.1"/>
</dbReference>
<organism evidence="2 3">
    <name type="scientific">Chitinophaga terrae</name>
    <name type="common">ex Kim and Jung 2007</name>
    <dbReference type="NCBI Taxonomy" id="408074"/>
    <lineage>
        <taxon>Bacteria</taxon>
        <taxon>Pseudomonadati</taxon>
        <taxon>Bacteroidota</taxon>
        <taxon>Chitinophagia</taxon>
        <taxon>Chitinophagales</taxon>
        <taxon>Chitinophagaceae</taxon>
        <taxon>Chitinophaga</taxon>
    </lineage>
</organism>
<evidence type="ECO:0000313" key="3">
    <source>
        <dbReference type="Proteomes" id="UP000199656"/>
    </source>
</evidence>
<dbReference type="STRING" id="408074.SAMN05660909_02308"/>
<keyword evidence="1" id="KW-0732">Signal</keyword>
<evidence type="ECO:0000313" key="2">
    <source>
        <dbReference type="EMBL" id="SEA52853.1"/>
    </source>
</evidence>
<dbReference type="EMBL" id="FNRL01000009">
    <property type="protein sequence ID" value="SEA52853.1"/>
    <property type="molecule type" value="Genomic_DNA"/>
</dbReference>
<dbReference type="AlphaFoldDB" id="A0A1H4BXP7"/>
<feature type="signal peptide" evidence="1">
    <location>
        <begin position="1"/>
        <end position="21"/>
    </location>
</feature>
<protein>
    <submittedName>
        <fullName evidence="2">Uncharacterized protein</fullName>
    </submittedName>
</protein>
<reference evidence="3" key="1">
    <citation type="submission" date="2016-10" db="EMBL/GenBank/DDBJ databases">
        <authorList>
            <person name="Varghese N."/>
            <person name="Submissions S."/>
        </authorList>
    </citation>
    <scope>NUCLEOTIDE SEQUENCE [LARGE SCALE GENOMIC DNA]</scope>
    <source>
        <strain evidence="3">DSM 23920</strain>
    </source>
</reference>
<sequence>MKTWLYLPLLLLAVFVMPACKKTTNEIVIPNQTILVEASPNDWIYDNTDQTYNWSTSVPELNGVNQLDGVIVSMARYAPNSSAAPQEFEMLPQVFANQSYNVLHNENTVFVQIKGINGVASAPPPTKVRIKIVLIPSEQ</sequence>
<evidence type="ECO:0000256" key="1">
    <source>
        <dbReference type="SAM" id="SignalP"/>
    </source>
</evidence>
<keyword evidence="3" id="KW-1185">Reference proteome</keyword>
<accession>A0A1H4BXP7</accession>